<protein>
    <recommendedName>
        <fullName evidence="7">Acetylhydrolase</fullName>
    </recommendedName>
</protein>
<evidence type="ECO:0000313" key="6">
    <source>
        <dbReference type="Proteomes" id="UP001331561"/>
    </source>
</evidence>
<dbReference type="InterPro" id="IPR029058">
    <property type="entry name" value="AB_hydrolase_fold"/>
</dbReference>
<keyword evidence="3" id="KW-0443">Lipid metabolism</keyword>
<keyword evidence="2" id="KW-0442">Lipid degradation</keyword>
<reference evidence="5 6" key="1">
    <citation type="submission" date="2024-01" db="EMBL/GenBank/DDBJ databases">
        <title>Uliginosibacterium soil sp. nov.</title>
        <authorList>
            <person name="Lv Y."/>
        </authorList>
    </citation>
    <scope>NUCLEOTIDE SEQUENCE [LARGE SCALE GENOMIC DNA]</scope>
    <source>
        <strain evidence="5 6">H3</strain>
    </source>
</reference>
<evidence type="ECO:0000256" key="2">
    <source>
        <dbReference type="ARBA" id="ARBA00022963"/>
    </source>
</evidence>
<dbReference type="PANTHER" id="PTHR10272:SF0">
    <property type="entry name" value="PLATELET-ACTIVATING FACTOR ACETYLHYDROLASE"/>
    <property type="match status" value="1"/>
</dbReference>
<dbReference type="SUPFAM" id="SSF53474">
    <property type="entry name" value="alpha/beta-Hydrolases"/>
    <property type="match status" value="1"/>
</dbReference>
<dbReference type="Pfam" id="PF03403">
    <property type="entry name" value="PAF-AH_p_II"/>
    <property type="match status" value="1"/>
</dbReference>
<dbReference type="PROSITE" id="PS51257">
    <property type="entry name" value="PROKAR_LIPOPROTEIN"/>
    <property type="match status" value="1"/>
</dbReference>
<keyword evidence="6" id="KW-1185">Reference proteome</keyword>
<dbReference type="EMBL" id="JAYXHS010000001">
    <property type="protein sequence ID" value="MEC5384986.1"/>
    <property type="molecule type" value="Genomic_DNA"/>
</dbReference>
<dbReference type="RefSeq" id="WP_327597951.1">
    <property type="nucleotide sequence ID" value="NZ_JAYXHS010000001.1"/>
</dbReference>
<proteinExistence type="predicted"/>
<name>A0ABU6K0J9_9RHOO</name>
<feature type="signal peptide" evidence="4">
    <location>
        <begin position="1"/>
        <end position="27"/>
    </location>
</feature>
<gene>
    <name evidence="5" type="ORF">VVD49_04585</name>
</gene>
<keyword evidence="4" id="KW-0732">Signal</keyword>
<dbReference type="PANTHER" id="PTHR10272">
    <property type="entry name" value="PLATELET-ACTIVATING FACTOR ACETYLHYDROLASE"/>
    <property type="match status" value="1"/>
</dbReference>
<sequence>MKFLWRTTLIIASAFALLAACAPLPWANSPQATSNTPVFSRYAAAYEVIDLDWFDQSRQRAVPVRLYLPKASAKSERVPLVLFSHGMGGSRNGYSYLADDWASHGIASLHVQHVGSDRSVWQGSRIGVLWQLQQAAGAGEAMARAQDMRFALDQLLASPQASRIASDRIAVAGHSYGANTAMLVAGAHVVHNGDTLALSDARIKAAILISSPPFYGEDDFTPILQTIRVPSLHITSTADVIEIPGYYSDVSDRIKIFNAIGSQDKTLAVFKGGSHSMFTDRSNTGGVALNPLVKQATSELTRAFLRQQFVDANAWQGVTGWQRQHADILDSFQAPSLLPLAVATH</sequence>
<evidence type="ECO:0008006" key="7">
    <source>
        <dbReference type="Google" id="ProtNLM"/>
    </source>
</evidence>
<feature type="chain" id="PRO_5045136844" description="Acetylhydrolase" evidence="4">
    <location>
        <begin position="28"/>
        <end position="345"/>
    </location>
</feature>
<comment type="caution">
    <text evidence="5">The sequence shown here is derived from an EMBL/GenBank/DDBJ whole genome shotgun (WGS) entry which is preliminary data.</text>
</comment>
<evidence type="ECO:0000256" key="1">
    <source>
        <dbReference type="ARBA" id="ARBA00022801"/>
    </source>
</evidence>
<dbReference type="Gene3D" id="3.40.50.1820">
    <property type="entry name" value="alpha/beta hydrolase"/>
    <property type="match status" value="1"/>
</dbReference>
<evidence type="ECO:0000256" key="3">
    <source>
        <dbReference type="ARBA" id="ARBA00023098"/>
    </source>
</evidence>
<dbReference type="Proteomes" id="UP001331561">
    <property type="component" value="Unassembled WGS sequence"/>
</dbReference>
<evidence type="ECO:0000313" key="5">
    <source>
        <dbReference type="EMBL" id="MEC5384986.1"/>
    </source>
</evidence>
<evidence type="ECO:0000256" key="4">
    <source>
        <dbReference type="SAM" id="SignalP"/>
    </source>
</evidence>
<keyword evidence="1" id="KW-0378">Hydrolase</keyword>
<organism evidence="5 6">
    <name type="scientific">Uliginosibacterium silvisoli</name>
    <dbReference type="NCBI Taxonomy" id="3114758"/>
    <lineage>
        <taxon>Bacteria</taxon>
        <taxon>Pseudomonadati</taxon>
        <taxon>Pseudomonadota</taxon>
        <taxon>Betaproteobacteria</taxon>
        <taxon>Rhodocyclales</taxon>
        <taxon>Zoogloeaceae</taxon>
        <taxon>Uliginosibacterium</taxon>
    </lineage>
</organism>
<accession>A0ABU6K0J9</accession>